<dbReference type="InterPro" id="IPR014756">
    <property type="entry name" value="Ig_E-set"/>
</dbReference>
<organism evidence="2 3">
    <name type="scientific">Paraphaeosphaeria minitans</name>
    <dbReference type="NCBI Taxonomy" id="565426"/>
    <lineage>
        <taxon>Eukaryota</taxon>
        <taxon>Fungi</taxon>
        <taxon>Dikarya</taxon>
        <taxon>Ascomycota</taxon>
        <taxon>Pezizomycotina</taxon>
        <taxon>Dothideomycetes</taxon>
        <taxon>Pleosporomycetidae</taxon>
        <taxon>Pleosporales</taxon>
        <taxon>Massarineae</taxon>
        <taxon>Didymosphaeriaceae</taxon>
        <taxon>Paraphaeosphaeria</taxon>
    </lineage>
</organism>
<dbReference type="CDD" id="cd22952">
    <property type="entry name" value="ART10-like"/>
    <property type="match status" value="1"/>
</dbReference>
<dbReference type="EMBL" id="WJXW01000001">
    <property type="protein sequence ID" value="KAF9740863.1"/>
    <property type="molecule type" value="Genomic_DNA"/>
</dbReference>
<sequence>MVPNLRILVDGDARVYRRGNKVTGRVVLGFENEGDVVALKVSFWGICTTTTNRPVYTPQRADATVPMQRYQERVQLFKFEQDLLSGSVLAPNKESRTFDFKFPELTTSRYSKWQHGPKYLKSPHPLPPSFQIDTSGGQAIIAYFLRATLVRGGRHEPLETQEILPYHPTPDNIQLEPQAHSRILYAQIWKPLSDSRTAMDKAMSKLSRRSSSTTGPRIVPTLHHPEIIAPGQNIPLYLSLEDASPAPHSQTSHCILDSVTVKISTHTTSMCGQSATSPEDIDCKRVTCLSKSNLAKPLPFNTKTKLAHSFRLLEDAECVPSFKTYTITRRYDLSVSVGLKYEGREFTVRCTTLLEILPRIPRDLLPGVLEEEEEDEQLPPYAPREPLREFAPVYESIFMREQGSSSETSLAYTRSRGSSTASDVSTPASEVEGMSFGDGAMEVM</sequence>
<feature type="region of interest" description="Disordered" evidence="1">
    <location>
        <begin position="408"/>
        <end position="444"/>
    </location>
</feature>
<dbReference type="AlphaFoldDB" id="A0A9P6GTC0"/>
<keyword evidence="3" id="KW-1185">Reference proteome</keyword>
<evidence type="ECO:0000313" key="2">
    <source>
        <dbReference type="EMBL" id="KAF9740863.1"/>
    </source>
</evidence>
<dbReference type="Gene3D" id="2.60.40.640">
    <property type="match status" value="1"/>
</dbReference>
<feature type="compositionally biased region" description="Polar residues" evidence="1">
    <location>
        <begin position="408"/>
        <end position="428"/>
    </location>
</feature>
<evidence type="ECO:0000313" key="3">
    <source>
        <dbReference type="Proteomes" id="UP000756921"/>
    </source>
</evidence>
<accession>A0A9P6GTC0</accession>
<dbReference type="SUPFAM" id="SSF81296">
    <property type="entry name" value="E set domains"/>
    <property type="match status" value="1"/>
</dbReference>
<gene>
    <name evidence="2" type="ORF">PMIN01_00402</name>
</gene>
<dbReference type="OrthoDB" id="2333384at2759"/>
<reference evidence="2" key="1">
    <citation type="journal article" date="2020" name="Mol. Plant Microbe Interact.">
        <title>Genome Sequence of the Biocontrol Agent Coniothyrium minitans strain Conio (IMI 134523).</title>
        <authorList>
            <person name="Patel D."/>
            <person name="Shittu T.A."/>
            <person name="Baroncelli R."/>
            <person name="Muthumeenakshi S."/>
            <person name="Osborne T.H."/>
            <person name="Janganan T.K."/>
            <person name="Sreenivasaprasad S."/>
        </authorList>
    </citation>
    <scope>NUCLEOTIDE SEQUENCE</scope>
    <source>
        <strain evidence="2">Conio</strain>
    </source>
</reference>
<dbReference type="InterPro" id="IPR014752">
    <property type="entry name" value="Arrestin-like_C"/>
</dbReference>
<comment type="caution">
    <text evidence="2">The sequence shown here is derived from an EMBL/GenBank/DDBJ whole genome shotgun (WGS) entry which is preliminary data.</text>
</comment>
<dbReference type="Proteomes" id="UP000756921">
    <property type="component" value="Unassembled WGS sequence"/>
</dbReference>
<protein>
    <recommendedName>
        <fullName evidence="4">Arrestin-like N-terminal domain-containing protein</fullName>
    </recommendedName>
</protein>
<evidence type="ECO:0000256" key="1">
    <source>
        <dbReference type="SAM" id="MobiDB-lite"/>
    </source>
</evidence>
<proteinExistence type="predicted"/>
<evidence type="ECO:0008006" key="4">
    <source>
        <dbReference type="Google" id="ProtNLM"/>
    </source>
</evidence>
<name>A0A9P6GTC0_9PLEO</name>